<keyword evidence="12" id="KW-1185">Reference proteome</keyword>
<dbReference type="SMART" id="SM00563">
    <property type="entry name" value="PlsC"/>
    <property type="match status" value="1"/>
</dbReference>
<dbReference type="AlphaFoldDB" id="A0A1M7EV16"/>
<protein>
    <submittedName>
        <fullName evidence="11">Lyso-ornithine lipid acyltransferase</fullName>
    </submittedName>
</protein>
<dbReference type="CDD" id="cd07989">
    <property type="entry name" value="LPLAT_AGPAT-like"/>
    <property type="match status" value="1"/>
</dbReference>
<dbReference type="GO" id="GO:0006629">
    <property type="term" value="P:lipid metabolic process"/>
    <property type="evidence" value="ECO:0007669"/>
    <property type="project" value="UniProtKB-KW"/>
</dbReference>
<evidence type="ECO:0000256" key="9">
    <source>
        <dbReference type="SAM" id="Phobius"/>
    </source>
</evidence>
<dbReference type="EMBL" id="FRCK01000002">
    <property type="protein sequence ID" value="SHL95622.1"/>
    <property type="molecule type" value="Genomic_DNA"/>
</dbReference>
<evidence type="ECO:0000259" key="10">
    <source>
        <dbReference type="SMART" id="SM00563"/>
    </source>
</evidence>
<comment type="subcellular location">
    <subcellularLocation>
        <location evidence="1">Membrane</location>
    </subcellularLocation>
</comment>
<evidence type="ECO:0000313" key="12">
    <source>
        <dbReference type="Proteomes" id="UP000184444"/>
    </source>
</evidence>
<dbReference type="GO" id="GO:0016746">
    <property type="term" value="F:acyltransferase activity"/>
    <property type="evidence" value="ECO:0007669"/>
    <property type="project" value="UniProtKB-KW"/>
</dbReference>
<evidence type="ECO:0000256" key="8">
    <source>
        <dbReference type="SAM" id="MobiDB-lite"/>
    </source>
</evidence>
<feature type="compositionally biased region" description="Low complexity" evidence="8">
    <location>
        <begin position="10"/>
        <end position="26"/>
    </location>
</feature>
<evidence type="ECO:0000256" key="4">
    <source>
        <dbReference type="ARBA" id="ARBA00022989"/>
    </source>
</evidence>
<evidence type="ECO:0000256" key="2">
    <source>
        <dbReference type="ARBA" id="ARBA00022679"/>
    </source>
</evidence>
<keyword evidence="3 9" id="KW-0812">Transmembrane</keyword>
<organism evidence="11 12">
    <name type="scientific">Paracoccus solventivorans</name>
    <dbReference type="NCBI Taxonomy" id="53463"/>
    <lineage>
        <taxon>Bacteria</taxon>
        <taxon>Pseudomonadati</taxon>
        <taxon>Pseudomonadota</taxon>
        <taxon>Alphaproteobacteria</taxon>
        <taxon>Rhodobacterales</taxon>
        <taxon>Paracoccaceae</taxon>
        <taxon>Paracoccus</taxon>
    </lineage>
</organism>
<reference evidence="12" key="1">
    <citation type="submission" date="2016-11" db="EMBL/GenBank/DDBJ databases">
        <authorList>
            <person name="Varghese N."/>
            <person name="Submissions S."/>
        </authorList>
    </citation>
    <scope>NUCLEOTIDE SEQUENCE [LARGE SCALE GENOMIC DNA]</scope>
    <source>
        <strain evidence="12">DSM 6637</strain>
    </source>
</reference>
<feature type="transmembrane region" description="Helical" evidence="9">
    <location>
        <begin position="47"/>
        <end position="71"/>
    </location>
</feature>
<dbReference type="SUPFAM" id="SSF69593">
    <property type="entry name" value="Glycerol-3-phosphate (1)-acyltransferase"/>
    <property type="match status" value="1"/>
</dbReference>
<name>A0A1M7EV16_9RHOB</name>
<proteinExistence type="predicted"/>
<keyword evidence="7 11" id="KW-0012">Acyltransferase</keyword>
<evidence type="ECO:0000256" key="7">
    <source>
        <dbReference type="ARBA" id="ARBA00023315"/>
    </source>
</evidence>
<dbReference type="PANTHER" id="PTHR23063">
    <property type="entry name" value="PHOSPHOLIPID ACYLTRANSFERASE"/>
    <property type="match status" value="1"/>
</dbReference>
<keyword evidence="2 11" id="KW-0808">Transferase</keyword>
<feature type="region of interest" description="Disordered" evidence="8">
    <location>
        <begin position="1"/>
        <end position="39"/>
    </location>
</feature>
<sequence>MTTAPPRPAPAAAAPAGEDTAAGGAARPNGATWRGLPSDVPPRPSGLGWLLVALRGGAVVAVLLVGVLLLLPLRGAERLAAGRRRPLTGPWVQGVCRLCLLALGIRWQCRGARMRGPGAMVANHSSWLDIFVLNAAAPVFFVSKSEVAGWPGINILTRVTDTHFVTRDPKLARVQAAEFAERTALGHRLLFFPEGTSTDGRRVLPFKPTLFQAFLDPALPEGLAIQPVSVRYTAPWGREPRFYGWWGDMDLGPHLLAVLGQWRQGSVTVTLHPPIPVAGHDRKSLAAAAEAAVRAPFPEPAPRA</sequence>
<dbReference type="Proteomes" id="UP000184444">
    <property type="component" value="Unassembled WGS sequence"/>
</dbReference>
<keyword evidence="4 9" id="KW-1133">Transmembrane helix</keyword>
<feature type="domain" description="Phospholipid/glycerol acyltransferase" evidence="10">
    <location>
        <begin position="118"/>
        <end position="233"/>
    </location>
</feature>
<dbReference type="PANTHER" id="PTHR23063:SF52">
    <property type="entry name" value="LYSOPHOSPHATIDYLCHOLINE ACYLTRANSFERASE"/>
    <property type="match status" value="1"/>
</dbReference>
<evidence type="ECO:0000256" key="6">
    <source>
        <dbReference type="ARBA" id="ARBA00023136"/>
    </source>
</evidence>
<evidence type="ECO:0000256" key="1">
    <source>
        <dbReference type="ARBA" id="ARBA00004370"/>
    </source>
</evidence>
<keyword evidence="6 9" id="KW-0472">Membrane</keyword>
<dbReference type="RefSeq" id="WP_084731965.1">
    <property type="nucleotide sequence ID" value="NZ_FRCK01000002.1"/>
</dbReference>
<dbReference type="InterPro" id="IPR002123">
    <property type="entry name" value="Plipid/glycerol_acylTrfase"/>
</dbReference>
<accession>A0A1M7EV16</accession>
<evidence type="ECO:0000256" key="3">
    <source>
        <dbReference type="ARBA" id="ARBA00022692"/>
    </source>
</evidence>
<keyword evidence="5" id="KW-0443">Lipid metabolism</keyword>
<gene>
    <name evidence="11" type="ORF">SAMN05444389_102341</name>
</gene>
<dbReference type="GO" id="GO:0016020">
    <property type="term" value="C:membrane"/>
    <property type="evidence" value="ECO:0007669"/>
    <property type="project" value="UniProtKB-SubCell"/>
</dbReference>
<dbReference type="Pfam" id="PF01553">
    <property type="entry name" value="Acyltransferase"/>
    <property type="match status" value="1"/>
</dbReference>
<evidence type="ECO:0000256" key="5">
    <source>
        <dbReference type="ARBA" id="ARBA00023098"/>
    </source>
</evidence>
<dbReference type="OrthoDB" id="9806880at2"/>
<evidence type="ECO:0000313" key="11">
    <source>
        <dbReference type="EMBL" id="SHL95622.1"/>
    </source>
</evidence>
<dbReference type="STRING" id="53463.SAMN05444389_102341"/>